<feature type="transmembrane region" description="Helical" evidence="1">
    <location>
        <begin position="174"/>
        <end position="194"/>
    </location>
</feature>
<dbReference type="PANTHER" id="PTHR23518">
    <property type="entry name" value="C-METHYLTRANSFERASE"/>
    <property type="match status" value="1"/>
</dbReference>
<feature type="transmembrane region" description="Helical" evidence="1">
    <location>
        <begin position="41"/>
        <end position="62"/>
    </location>
</feature>
<accession>A0A9Y1BJ82</accession>
<evidence type="ECO:0000313" key="3">
    <source>
        <dbReference type="EMBL" id="UJG40083.1"/>
    </source>
</evidence>
<feature type="transmembrane region" description="Helical" evidence="1">
    <location>
        <begin position="347"/>
        <end position="367"/>
    </location>
</feature>
<organism evidence="3">
    <name type="scientific">Candidatus Heimdallarchaeum aukensis</name>
    <dbReference type="NCBI Taxonomy" id="2876573"/>
    <lineage>
        <taxon>Archaea</taxon>
        <taxon>Promethearchaeati</taxon>
        <taxon>Candidatus Heimdallarchaeota</taxon>
        <taxon>Candidatus Heimdallarchaeia (ex Rinke et al. 2021) (nom. nud.)</taxon>
        <taxon>Candidatus Heimdallarchaeales</taxon>
        <taxon>Candidatus Heimdallarchaeaceae</taxon>
        <taxon>Candidatus Heimdallarchaeum</taxon>
    </lineage>
</organism>
<evidence type="ECO:0000259" key="2">
    <source>
        <dbReference type="PROSITE" id="PS50850"/>
    </source>
</evidence>
<feature type="transmembrane region" description="Helical" evidence="1">
    <location>
        <begin position="12"/>
        <end position="29"/>
    </location>
</feature>
<keyword evidence="1" id="KW-0812">Transmembrane</keyword>
<feature type="domain" description="Major facilitator superfamily (MFS) profile" evidence="2">
    <location>
        <begin position="16"/>
        <end position="395"/>
    </location>
</feature>
<protein>
    <submittedName>
        <fullName evidence="3">MFS transporter</fullName>
    </submittedName>
</protein>
<dbReference type="InterPro" id="IPR020846">
    <property type="entry name" value="MFS_dom"/>
</dbReference>
<proteinExistence type="predicted"/>
<feature type="transmembrane region" description="Helical" evidence="1">
    <location>
        <begin position="150"/>
        <end position="168"/>
    </location>
</feature>
<feature type="transmembrane region" description="Helical" evidence="1">
    <location>
        <begin position="83"/>
        <end position="104"/>
    </location>
</feature>
<gene>
    <name evidence="3" type="ORF">K9W45_09575</name>
</gene>
<dbReference type="GO" id="GO:0022857">
    <property type="term" value="F:transmembrane transporter activity"/>
    <property type="evidence" value="ECO:0007669"/>
    <property type="project" value="InterPro"/>
</dbReference>
<feature type="transmembrane region" description="Helical" evidence="1">
    <location>
        <begin position="296"/>
        <end position="318"/>
    </location>
</feature>
<keyword evidence="1" id="KW-0472">Membrane</keyword>
<dbReference type="PROSITE" id="PS50850">
    <property type="entry name" value="MFS"/>
    <property type="match status" value="1"/>
</dbReference>
<dbReference type="EMBL" id="CP084166">
    <property type="protein sequence ID" value="UJG40083.1"/>
    <property type="molecule type" value="Genomic_DNA"/>
</dbReference>
<reference evidence="3" key="1">
    <citation type="journal article" date="2022" name="Nat. Microbiol.">
        <title>Unique mobile elements and scalable gene flow at the prokaryote-eukaryote boundary revealed by circularized Asgard archaea genomes.</title>
        <authorList>
            <person name="Wu F."/>
            <person name="Speth D.R."/>
            <person name="Philosof A."/>
            <person name="Cremiere A."/>
            <person name="Narayanan A."/>
            <person name="Barco R.A."/>
            <person name="Connon S.A."/>
            <person name="Amend J.P."/>
            <person name="Antoshechkin I.A."/>
            <person name="Orphan V.J."/>
        </authorList>
    </citation>
    <scope>NUCLEOTIDE SEQUENCE</scope>
    <source>
        <strain evidence="3">PM71</strain>
    </source>
</reference>
<dbReference type="InterPro" id="IPR011701">
    <property type="entry name" value="MFS"/>
</dbReference>
<dbReference type="Gene3D" id="1.20.1250.20">
    <property type="entry name" value="MFS general substrate transporter like domains"/>
    <property type="match status" value="2"/>
</dbReference>
<keyword evidence="1" id="KW-1133">Transmembrane helix</keyword>
<dbReference type="InterPro" id="IPR036259">
    <property type="entry name" value="MFS_trans_sf"/>
</dbReference>
<dbReference type="SUPFAM" id="SSF103473">
    <property type="entry name" value="MFS general substrate transporter"/>
    <property type="match status" value="1"/>
</dbReference>
<dbReference type="Proteomes" id="UP001201020">
    <property type="component" value="Chromosome"/>
</dbReference>
<feature type="transmembrane region" description="Helical" evidence="1">
    <location>
        <begin position="254"/>
        <end position="276"/>
    </location>
</feature>
<dbReference type="Pfam" id="PF07690">
    <property type="entry name" value="MFS_1"/>
    <property type="match status" value="2"/>
</dbReference>
<feature type="transmembrane region" description="Helical" evidence="1">
    <location>
        <begin position="110"/>
        <end position="129"/>
    </location>
</feature>
<evidence type="ECO:0000256" key="1">
    <source>
        <dbReference type="SAM" id="Phobius"/>
    </source>
</evidence>
<feature type="transmembrane region" description="Helical" evidence="1">
    <location>
        <begin position="373"/>
        <end position="390"/>
    </location>
</feature>
<name>A0A9Y1BJ82_9ARCH</name>
<dbReference type="AlphaFoldDB" id="A0A9Y1BJ82"/>
<sequence length="406" mass="45379">MENKSKQSISSLFTPSMLTMMLMVIFVGLGEKLAERFLPVYLLAIGGTNFIVSALNGTDNFLSALYSFPGGYLSDKIGYKKALVVFNIMAMIGFSIVIILSTWWAVILGAVFFLSWTAISLPAIMDLVSTVVGKNRRAMGVSLHSLVRRIPMALGPIIGGAIIGYYGIVLGVRISFTIALFLAIIATIAEIFFIREPPKKSKAPLRLRETLHNIRPELRTLLISDILIRFAEQIPYAFLAIWAMNYNDITSLQFGFLTAIEMITALLIYIPVAYFADKTQRKKPFVATTFVFFTLFPTFLYFSHSFWMFVIAFIVRGLKEFGEPTRKALIMDLAPEDAKASTFGTYYLIRDIVVSIAAFSAAIFWNISPATNFFVATGFGILGVIFFIIYGKDLKQIEEETTKIDE</sequence>
<dbReference type="PANTHER" id="PTHR23518:SF2">
    <property type="entry name" value="MAJOR FACILITATOR SUPERFAMILY TRANSPORTER"/>
    <property type="match status" value="1"/>
</dbReference>